<comment type="caution">
    <text evidence="2">The sequence shown here is derived from an EMBL/GenBank/DDBJ whole genome shotgun (WGS) entry which is preliminary data.</text>
</comment>
<proteinExistence type="predicted"/>
<keyword evidence="3" id="KW-1185">Reference proteome</keyword>
<protein>
    <submittedName>
        <fullName evidence="2">Uncharacterized protein</fullName>
    </submittedName>
</protein>
<gene>
    <name evidence="2" type="ORF">GCM10025751_28790</name>
</gene>
<feature type="compositionally biased region" description="Basic and acidic residues" evidence="1">
    <location>
        <begin position="15"/>
        <end position="26"/>
    </location>
</feature>
<sequence length="74" mass="8701">MLVSIQRGRGGQKSTCEKDRDLERRNGDKRRKRLTSKSKENQSDNPETECCSEVQYLDYECHAERLIPICAHFR</sequence>
<dbReference type="AlphaFoldDB" id="A0AAV3UIT4"/>
<feature type="compositionally biased region" description="Basic residues" evidence="1">
    <location>
        <begin position="27"/>
        <end position="36"/>
    </location>
</feature>
<name>A0AAV3UIT4_9EURY</name>
<feature type="region of interest" description="Disordered" evidence="1">
    <location>
        <begin position="1"/>
        <end position="47"/>
    </location>
</feature>
<dbReference type="EMBL" id="BAABKX010000012">
    <property type="protein sequence ID" value="GAA5052512.1"/>
    <property type="molecule type" value="Genomic_DNA"/>
</dbReference>
<dbReference type="Proteomes" id="UP001501729">
    <property type="component" value="Unassembled WGS sequence"/>
</dbReference>
<reference evidence="2 3" key="1">
    <citation type="journal article" date="2019" name="Int. J. Syst. Evol. Microbiol.">
        <title>The Global Catalogue of Microorganisms (GCM) 10K type strain sequencing project: providing services to taxonomists for standard genome sequencing and annotation.</title>
        <authorList>
            <consortium name="The Broad Institute Genomics Platform"/>
            <consortium name="The Broad Institute Genome Sequencing Center for Infectious Disease"/>
            <person name="Wu L."/>
            <person name="Ma J."/>
        </authorList>
    </citation>
    <scope>NUCLEOTIDE SEQUENCE [LARGE SCALE GENOMIC DNA]</scope>
    <source>
        <strain evidence="2 3">JCM 17504</strain>
    </source>
</reference>
<evidence type="ECO:0000313" key="3">
    <source>
        <dbReference type="Proteomes" id="UP001501729"/>
    </source>
</evidence>
<accession>A0AAV3UIT4</accession>
<evidence type="ECO:0000313" key="2">
    <source>
        <dbReference type="EMBL" id="GAA5052512.1"/>
    </source>
</evidence>
<evidence type="ECO:0000256" key="1">
    <source>
        <dbReference type="SAM" id="MobiDB-lite"/>
    </source>
</evidence>
<organism evidence="2 3">
    <name type="scientific">Haladaptatus pallidirubidus</name>
    <dbReference type="NCBI Taxonomy" id="1008152"/>
    <lineage>
        <taxon>Archaea</taxon>
        <taxon>Methanobacteriati</taxon>
        <taxon>Methanobacteriota</taxon>
        <taxon>Stenosarchaea group</taxon>
        <taxon>Halobacteria</taxon>
        <taxon>Halobacteriales</taxon>
        <taxon>Haladaptataceae</taxon>
        <taxon>Haladaptatus</taxon>
    </lineage>
</organism>